<name>A0A6C0IZD3_9ZZZZ</name>
<sequence length="63" mass="7230">MMFRVTNKDSTTSSQDDSGLSILLLGRVLEEDTIVADRETRRMFEDPYPLISMLWALFIPGSY</sequence>
<accession>A0A6C0IZD3</accession>
<evidence type="ECO:0000313" key="1">
    <source>
        <dbReference type="EMBL" id="QHT97805.1"/>
    </source>
</evidence>
<organism evidence="1">
    <name type="scientific">viral metagenome</name>
    <dbReference type="NCBI Taxonomy" id="1070528"/>
    <lineage>
        <taxon>unclassified sequences</taxon>
        <taxon>metagenomes</taxon>
        <taxon>organismal metagenomes</taxon>
    </lineage>
</organism>
<dbReference type="EMBL" id="MN740283">
    <property type="protein sequence ID" value="QHT97805.1"/>
    <property type="molecule type" value="Genomic_DNA"/>
</dbReference>
<dbReference type="AlphaFoldDB" id="A0A6C0IZD3"/>
<protein>
    <submittedName>
        <fullName evidence="1">Uncharacterized protein</fullName>
    </submittedName>
</protein>
<proteinExistence type="predicted"/>
<reference evidence="1" key="1">
    <citation type="journal article" date="2020" name="Nature">
        <title>Giant virus diversity and host interactions through global metagenomics.</title>
        <authorList>
            <person name="Schulz F."/>
            <person name="Roux S."/>
            <person name="Paez-Espino D."/>
            <person name="Jungbluth S."/>
            <person name="Walsh D.A."/>
            <person name="Denef V.J."/>
            <person name="McMahon K.D."/>
            <person name="Konstantinidis K.T."/>
            <person name="Eloe-Fadrosh E.A."/>
            <person name="Kyrpides N.C."/>
            <person name="Woyke T."/>
        </authorList>
    </citation>
    <scope>NUCLEOTIDE SEQUENCE</scope>
    <source>
        <strain evidence="1">GVMAG-M-3300025572-1</strain>
    </source>
</reference>